<keyword evidence="2" id="KW-1185">Reference proteome</keyword>
<accession>A0A833T8S7</accession>
<evidence type="ECO:0000313" key="1">
    <source>
        <dbReference type="EMBL" id="KAF4044124.1"/>
    </source>
</evidence>
<dbReference type="AlphaFoldDB" id="A0A833T8S7"/>
<proteinExistence type="predicted"/>
<gene>
    <name evidence="1" type="ORF">GN244_ATG03580</name>
</gene>
<sequence length="261" mass="29292">MLEDFHDRYLNVALTANLPPTVCLSKRAPHAELFKAFFQANTDGRFGMDMMRAFLADVKRLEFDGAHALKVVFYSRFAADRWVLKTLRFQRAVITLQDTARVPGDTGAGTFTAAQLDLQYAVRVYGAGDLSLVALIDIYDNRYHTVRFAQSGCPQVLQDVTNVELEGKTLILHHFQTRLRRPCGRCFSPRHGGKKCMVAAAALRVVRARFSRIFTGAVDNVQPVHRDDYTVSSAEKLVELLTSMQVDAAMQMETLLTCITL</sequence>
<dbReference type="EMBL" id="WSZM01000077">
    <property type="protein sequence ID" value="KAF4044124.1"/>
    <property type="molecule type" value="Genomic_DNA"/>
</dbReference>
<name>A0A833T8S7_PHYIN</name>
<evidence type="ECO:0000313" key="2">
    <source>
        <dbReference type="Proteomes" id="UP000602510"/>
    </source>
</evidence>
<protein>
    <submittedName>
        <fullName evidence="1">Uncharacterized protein</fullName>
    </submittedName>
</protein>
<organism evidence="1 2">
    <name type="scientific">Phytophthora infestans</name>
    <name type="common">Potato late blight agent</name>
    <name type="synonym">Botrytis infestans</name>
    <dbReference type="NCBI Taxonomy" id="4787"/>
    <lineage>
        <taxon>Eukaryota</taxon>
        <taxon>Sar</taxon>
        <taxon>Stramenopiles</taxon>
        <taxon>Oomycota</taxon>
        <taxon>Peronosporomycetes</taxon>
        <taxon>Peronosporales</taxon>
        <taxon>Peronosporaceae</taxon>
        <taxon>Phytophthora</taxon>
    </lineage>
</organism>
<dbReference type="Proteomes" id="UP000602510">
    <property type="component" value="Unassembled WGS sequence"/>
</dbReference>
<reference evidence="1" key="1">
    <citation type="submission" date="2020-04" db="EMBL/GenBank/DDBJ databases">
        <title>Hybrid Assembly of Korean Phytophthora infestans isolates.</title>
        <authorList>
            <person name="Prokchorchik M."/>
            <person name="Lee Y."/>
            <person name="Seo J."/>
            <person name="Cho J.-H."/>
            <person name="Park Y.-E."/>
            <person name="Jang D.-C."/>
            <person name="Im J.-S."/>
            <person name="Choi J.-G."/>
            <person name="Park H.-J."/>
            <person name="Lee G.-B."/>
            <person name="Lee Y.-G."/>
            <person name="Hong S.-Y."/>
            <person name="Cho K."/>
            <person name="Sohn K.H."/>
        </authorList>
    </citation>
    <scope>NUCLEOTIDE SEQUENCE</scope>
    <source>
        <strain evidence="1">KR_1_A1</strain>
    </source>
</reference>
<comment type="caution">
    <text evidence="1">The sequence shown here is derived from an EMBL/GenBank/DDBJ whole genome shotgun (WGS) entry which is preliminary data.</text>
</comment>